<sequence>MSIVYFTLVLLTVGSARSSAPNYGEVVEKQFLRERLSILKPEEIFREFFEDKGDWQLNEGCARDLRVFKQDLERRRSWALRMLDASSTVSSGVLKGNFIELGSFDECVEIHEVKDDGIRGRHCMYMVGLSKPQKVEFPVHPSMSICLPASCDEDDVMALVHGKIQRNETTRRELKVLSTSCTSIEPRLTDTAFWISLAFYVVCIGFVTLCTLCDLVNRWFGVDQENAGTLSRFSALKALSKILSTRTQEDEIRPLHGMRVLSTAWVVLVHEYFLQVFTANVNIIDMSLWLGTWMALIPLIGTYAVDTFFVMSGFLMTYNFFKKRQKNEESFNVLYHYIHRYLRLTLPIAALVASMFLILVYPLSGALYEWLESVFFAGCRDKWWTALTYTQNFVEPSNRCLQHLWFMAVDMQLFLISPLILYSLYKVPKIGLTFLICLIFGSIASNAAIVGLNRYAATYLDHTANIQRVLKMFDEIYQMPYTRAGPWLIGIALGYRITRGLEKPSKACIFTGWLLAILAFAFCIVGTKSLLDLNYEYNLTWEVIFAAFSRPLWGLAVCWIIYACHHGYAGPIFTFLSWKAFVPLSKLSYCTYLVHLLFPFARFSTVRTKSYFSDYVILNNYVGDVVLSVVAAFFLSIFFEIPMQVMDSLLFKKKK</sequence>
<keyword evidence="2" id="KW-0732">Signal</keyword>
<dbReference type="PANTHER" id="PTHR11161">
    <property type="entry name" value="O-ACYLTRANSFERASE"/>
    <property type="match status" value="1"/>
</dbReference>
<reference evidence="4 5" key="1">
    <citation type="journal article" date="2017" name="Curr. Biol.">
        <title>The Evolution of Venom by Co-option of Single-Copy Genes.</title>
        <authorList>
            <person name="Martinson E.O."/>
            <person name="Mrinalini"/>
            <person name="Kelkar Y.D."/>
            <person name="Chang C.H."/>
            <person name="Werren J.H."/>
        </authorList>
    </citation>
    <scope>NUCLEOTIDE SEQUENCE [LARGE SCALE GENOMIC DNA]</scope>
    <source>
        <strain evidence="4 5">Alberta</strain>
        <tissue evidence="4">Whole body</tissue>
    </source>
</reference>
<organism evidence="4 5">
    <name type="scientific">Trichomalopsis sarcophagae</name>
    <dbReference type="NCBI Taxonomy" id="543379"/>
    <lineage>
        <taxon>Eukaryota</taxon>
        <taxon>Metazoa</taxon>
        <taxon>Ecdysozoa</taxon>
        <taxon>Arthropoda</taxon>
        <taxon>Hexapoda</taxon>
        <taxon>Insecta</taxon>
        <taxon>Pterygota</taxon>
        <taxon>Neoptera</taxon>
        <taxon>Endopterygota</taxon>
        <taxon>Hymenoptera</taxon>
        <taxon>Apocrita</taxon>
        <taxon>Proctotrupomorpha</taxon>
        <taxon>Chalcidoidea</taxon>
        <taxon>Pteromalidae</taxon>
        <taxon>Pteromalinae</taxon>
        <taxon>Trichomalopsis</taxon>
    </lineage>
</organism>
<feature type="transmembrane region" description="Helical" evidence="1">
    <location>
        <begin position="404"/>
        <end position="425"/>
    </location>
</feature>
<dbReference type="EMBL" id="NNAY01000287">
    <property type="protein sequence ID" value="OXU29462.1"/>
    <property type="molecule type" value="Genomic_DNA"/>
</dbReference>
<feature type="chain" id="PRO_5012918031" description="Nose resistant-to-fluoxetine protein N-terminal domain-containing protein" evidence="2">
    <location>
        <begin position="19"/>
        <end position="655"/>
    </location>
</feature>
<feature type="transmembrane region" description="Helical" evidence="1">
    <location>
        <begin position="476"/>
        <end position="495"/>
    </location>
</feature>
<dbReference type="PANTHER" id="PTHR11161:SF0">
    <property type="entry name" value="O-ACYLTRANSFERASE LIKE PROTEIN"/>
    <property type="match status" value="1"/>
</dbReference>
<keyword evidence="1" id="KW-0472">Membrane</keyword>
<feature type="transmembrane region" description="Helical" evidence="1">
    <location>
        <begin position="625"/>
        <end position="645"/>
    </location>
</feature>
<evidence type="ECO:0000256" key="2">
    <source>
        <dbReference type="SAM" id="SignalP"/>
    </source>
</evidence>
<dbReference type="GO" id="GO:0016747">
    <property type="term" value="F:acyltransferase activity, transferring groups other than amino-acyl groups"/>
    <property type="evidence" value="ECO:0007669"/>
    <property type="project" value="InterPro"/>
</dbReference>
<feature type="transmembrane region" description="Helical" evidence="1">
    <location>
        <begin position="432"/>
        <end position="456"/>
    </location>
</feature>
<name>A0A232FFJ0_9HYME</name>
<feature type="domain" description="Nose resistant-to-fluoxetine protein N-terminal" evidence="3">
    <location>
        <begin position="58"/>
        <end position="183"/>
    </location>
</feature>
<dbReference type="InterPro" id="IPR052728">
    <property type="entry name" value="O2_lipid_transport_reg"/>
</dbReference>
<dbReference type="Pfam" id="PF20146">
    <property type="entry name" value="NRF"/>
    <property type="match status" value="1"/>
</dbReference>
<gene>
    <name evidence="4" type="ORF">TSAR_009182</name>
</gene>
<comment type="caution">
    <text evidence="4">The sequence shown here is derived from an EMBL/GenBank/DDBJ whole genome shotgun (WGS) entry which is preliminary data.</text>
</comment>
<feature type="transmembrane region" description="Helical" evidence="1">
    <location>
        <begin position="263"/>
        <end position="284"/>
    </location>
</feature>
<evidence type="ECO:0000259" key="3">
    <source>
        <dbReference type="SMART" id="SM00703"/>
    </source>
</evidence>
<feature type="transmembrane region" description="Helical" evidence="1">
    <location>
        <begin position="341"/>
        <end position="363"/>
    </location>
</feature>
<dbReference type="OrthoDB" id="207378at2759"/>
<keyword evidence="1" id="KW-1133">Transmembrane helix</keyword>
<dbReference type="InterPro" id="IPR002656">
    <property type="entry name" value="Acyl_transf_3_dom"/>
</dbReference>
<dbReference type="InterPro" id="IPR006621">
    <property type="entry name" value="Nose-resist-to-fluoxetine_N"/>
</dbReference>
<feature type="transmembrane region" description="Helical" evidence="1">
    <location>
        <begin position="192"/>
        <end position="216"/>
    </location>
</feature>
<dbReference type="SMART" id="SM00703">
    <property type="entry name" value="NRF"/>
    <property type="match status" value="1"/>
</dbReference>
<keyword evidence="5" id="KW-1185">Reference proteome</keyword>
<keyword evidence="1" id="KW-0812">Transmembrane</keyword>
<feature type="signal peptide" evidence="2">
    <location>
        <begin position="1"/>
        <end position="18"/>
    </location>
</feature>
<feature type="transmembrane region" description="Helical" evidence="1">
    <location>
        <begin position="507"/>
        <end position="531"/>
    </location>
</feature>
<evidence type="ECO:0000313" key="5">
    <source>
        <dbReference type="Proteomes" id="UP000215335"/>
    </source>
</evidence>
<dbReference type="Proteomes" id="UP000215335">
    <property type="component" value="Unassembled WGS sequence"/>
</dbReference>
<feature type="transmembrane region" description="Helical" evidence="1">
    <location>
        <begin position="551"/>
        <end position="575"/>
    </location>
</feature>
<evidence type="ECO:0000313" key="4">
    <source>
        <dbReference type="EMBL" id="OXU29462.1"/>
    </source>
</evidence>
<dbReference type="AlphaFoldDB" id="A0A232FFJ0"/>
<protein>
    <recommendedName>
        <fullName evidence="3">Nose resistant-to-fluoxetine protein N-terminal domain-containing protein</fullName>
    </recommendedName>
</protein>
<proteinExistence type="predicted"/>
<dbReference type="Pfam" id="PF01757">
    <property type="entry name" value="Acyl_transf_3"/>
    <property type="match status" value="1"/>
</dbReference>
<feature type="transmembrane region" description="Helical" evidence="1">
    <location>
        <begin position="296"/>
        <end position="321"/>
    </location>
</feature>
<evidence type="ECO:0000256" key="1">
    <source>
        <dbReference type="SAM" id="Phobius"/>
    </source>
</evidence>
<accession>A0A232FFJ0</accession>